<evidence type="ECO:0000256" key="1">
    <source>
        <dbReference type="SAM" id="Coils"/>
    </source>
</evidence>
<sequence length="653" mass="74621">MATERFTDQMQAYGRWKTELVTSIESFQKWLETNKMSSSEVELRIFELIQTLKSDHLTIAFVAEFARGKTELINAIFFSEYDRRLLPSEAGRTTMCPTELFYDNTTHKNYIRLLPIETRLDEASINDLKKDPVNWTHMDLDTNSSEAMSETFQEIVRTKKVSPEEAIKLALHSPEDTAHVGADGKVEIPMWRHAIISFPHPLLKEGLTILDTPGLNAMGTEPELTLNMLPSAQAVVFVLAADTGVTKSDMEMWKHYVEPLGGEAQTGRIVVLNKIDTLWDELKDEAGINKSITTQCTTTARMLNIESTSVYPVSAQKGLLAKIRHDVDLIKRSNILALESILSKDILPSKQNIVRESIVGEIGSMAKEAQSMIASRLAEANNQLKELNSLSGKNEDVIIHLMKKTRQEQTVYHKSVESFQANKKMFNDHHSKLLSTLSINALDKLMAETRKNMTGAWSTMKLKKSMKEFFDIINGTMDTANKHVENVNRLVQTIYRQFNKEHGLTETKPRLFSIVKYKRDLERLYFEAEAYRNSPVMTMTEQAFVVKKFFISMVSHARNTLYQAHQEANSWSKAAMLPLVTRIKEHKDQMEKRLESLRKINESRDTLQSRMTELGKTAEILQSQLQDLNKLMETLNKPLEWFIENHKSDAQVA</sequence>
<feature type="coiled-coil region" evidence="1">
    <location>
        <begin position="580"/>
        <end position="631"/>
    </location>
</feature>
<dbReference type="InterPro" id="IPR027417">
    <property type="entry name" value="P-loop_NTPase"/>
</dbReference>
<evidence type="ECO:0000313" key="3">
    <source>
        <dbReference type="EMBL" id="VAW97768.1"/>
    </source>
</evidence>
<dbReference type="EMBL" id="UOFT01000061">
    <property type="protein sequence ID" value="VAW97768.1"/>
    <property type="molecule type" value="Genomic_DNA"/>
</dbReference>
<dbReference type="PANTHER" id="PTHR43681">
    <property type="entry name" value="TRANSMEMBRANE GTPASE FZO"/>
    <property type="match status" value="1"/>
</dbReference>
<dbReference type="SUPFAM" id="SSF52540">
    <property type="entry name" value="P-loop containing nucleoside triphosphate hydrolases"/>
    <property type="match status" value="1"/>
</dbReference>
<dbReference type="Pfam" id="PF00350">
    <property type="entry name" value="Dynamin_N"/>
    <property type="match status" value="1"/>
</dbReference>
<dbReference type="InterPro" id="IPR051943">
    <property type="entry name" value="TRAFAC_Dynamin-like_GTPase"/>
</dbReference>
<reference evidence="3" key="1">
    <citation type="submission" date="2018-06" db="EMBL/GenBank/DDBJ databases">
        <authorList>
            <person name="Zhirakovskaya E."/>
        </authorList>
    </citation>
    <scope>NUCLEOTIDE SEQUENCE</scope>
</reference>
<accession>A0A3B0ZW85</accession>
<dbReference type="Gene3D" id="3.40.50.300">
    <property type="entry name" value="P-loop containing nucleotide triphosphate hydrolases"/>
    <property type="match status" value="1"/>
</dbReference>
<dbReference type="PANTHER" id="PTHR43681:SF1">
    <property type="entry name" value="SARCALUMENIN"/>
    <property type="match status" value="1"/>
</dbReference>
<protein>
    <recommendedName>
        <fullName evidence="2">Dynamin N-terminal domain-containing protein</fullName>
    </recommendedName>
</protein>
<proteinExistence type="predicted"/>
<gene>
    <name evidence="3" type="ORF">MNBD_GAMMA23-628</name>
</gene>
<keyword evidence="1" id="KW-0175">Coiled coil</keyword>
<organism evidence="3">
    <name type="scientific">hydrothermal vent metagenome</name>
    <dbReference type="NCBI Taxonomy" id="652676"/>
    <lineage>
        <taxon>unclassified sequences</taxon>
        <taxon>metagenomes</taxon>
        <taxon>ecological metagenomes</taxon>
    </lineage>
</organism>
<name>A0A3B0ZW85_9ZZZZ</name>
<dbReference type="InterPro" id="IPR045063">
    <property type="entry name" value="Dynamin_N"/>
</dbReference>
<evidence type="ECO:0000259" key="2">
    <source>
        <dbReference type="Pfam" id="PF00350"/>
    </source>
</evidence>
<dbReference type="AlphaFoldDB" id="A0A3B0ZW85"/>
<feature type="domain" description="Dynamin N-terminal" evidence="2">
    <location>
        <begin position="59"/>
        <end position="274"/>
    </location>
</feature>